<dbReference type="GO" id="GO:0019068">
    <property type="term" value="P:virion assembly"/>
    <property type="evidence" value="ECO:0007669"/>
    <property type="project" value="InterPro"/>
</dbReference>
<accession>A0A8C3HCL5</accession>
<evidence type="ECO:0000313" key="3">
    <source>
        <dbReference type="Ensembl" id="ENSCPBP00000016027.1"/>
    </source>
</evidence>
<dbReference type="OMA" id="PEHIWER"/>
<dbReference type="Proteomes" id="UP000694380">
    <property type="component" value="Unplaced"/>
</dbReference>
<dbReference type="Pfam" id="PF02093">
    <property type="entry name" value="Gag_p30"/>
    <property type="match status" value="1"/>
</dbReference>
<protein>
    <recommendedName>
        <fullName evidence="2">Core shell protein Gag P30 domain-containing protein</fullName>
    </recommendedName>
</protein>
<dbReference type="GO" id="GO:0003676">
    <property type="term" value="F:nucleic acid binding"/>
    <property type="evidence" value="ECO:0007669"/>
    <property type="project" value="InterPro"/>
</dbReference>
<reference evidence="3" key="2">
    <citation type="submission" date="2025-09" db="UniProtKB">
        <authorList>
            <consortium name="Ensembl"/>
        </authorList>
    </citation>
    <scope>IDENTIFICATION</scope>
</reference>
<organism evidence="3 4">
    <name type="scientific">Chrysemys picta bellii</name>
    <name type="common">Western painted turtle</name>
    <name type="synonym">Emys bellii</name>
    <dbReference type="NCBI Taxonomy" id="8478"/>
    <lineage>
        <taxon>Eukaryota</taxon>
        <taxon>Metazoa</taxon>
        <taxon>Chordata</taxon>
        <taxon>Craniata</taxon>
        <taxon>Vertebrata</taxon>
        <taxon>Euteleostomi</taxon>
        <taxon>Archelosauria</taxon>
        <taxon>Testudinata</taxon>
        <taxon>Testudines</taxon>
        <taxon>Cryptodira</taxon>
        <taxon>Durocryptodira</taxon>
        <taxon>Testudinoidea</taxon>
        <taxon>Emydidae</taxon>
        <taxon>Chrysemys</taxon>
    </lineage>
</organism>
<dbReference type="GO" id="GO:0008270">
    <property type="term" value="F:zinc ion binding"/>
    <property type="evidence" value="ECO:0007669"/>
    <property type="project" value="InterPro"/>
</dbReference>
<sequence>FGSDPLIKSKLKRFCTVDWPQYQLEDQERWPPEGSLNYNTILQLLLFCQRTGKWNVHMYVQLFMLLRDRSDLLQKCDLTPTSSVVTIVSPQNPPPVVMAESVSPSAPIPPPYKDRVPQVPEIAPLVGFYSLITETRIARTGTDNRPATAMQVYTHVPFNPVDLAAFKAQAGEFSTNPSKFISVFEGCLASHKPDWDDCNVLMRTLLSEVECNQVVSKAREEAQLRHEADGANIPVAAVQVPTADPRWNPNVPADLTCLTVYKELLLHGLRHSVVRHNNRAKPYELVQEPKESPVAFLQRIWDTIRQTTNANPDDQATEAIMKGVFTSRAAPDIKRKLQKKEDLMGMTMAQILETANRAYSLREGEKEKRQVKRMVAAVQAGGRGRFQEGGRGQGMRGRGRVHPGSQERRLGHNQCAIFREEGHWKNECPEREGTPMMAAEDQE</sequence>
<dbReference type="Gene3D" id="1.10.375.10">
    <property type="entry name" value="Human Immunodeficiency Virus Type 1 Capsid Protein"/>
    <property type="match status" value="1"/>
</dbReference>
<dbReference type="AlphaFoldDB" id="A0A8C3HCL5"/>
<dbReference type="InterPro" id="IPR008919">
    <property type="entry name" value="Retrov_capsid_N"/>
</dbReference>
<dbReference type="InterPro" id="IPR036946">
    <property type="entry name" value="G_retro_matrix_sf"/>
</dbReference>
<feature type="region of interest" description="Disordered" evidence="1">
    <location>
        <begin position="384"/>
        <end position="407"/>
    </location>
</feature>
<dbReference type="InterPro" id="IPR036875">
    <property type="entry name" value="Znf_CCHC_sf"/>
</dbReference>
<dbReference type="PANTHER" id="PTHR33166">
    <property type="entry name" value="GAG_P30 DOMAIN-CONTAINING PROTEIN"/>
    <property type="match status" value="1"/>
</dbReference>
<keyword evidence="4" id="KW-1185">Reference proteome</keyword>
<reference evidence="3" key="1">
    <citation type="submission" date="2025-08" db="UniProtKB">
        <authorList>
            <consortium name="Ensembl"/>
        </authorList>
    </citation>
    <scope>IDENTIFICATION</scope>
</reference>
<name>A0A8C3HCL5_CHRPI</name>
<evidence type="ECO:0000313" key="4">
    <source>
        <dbReference type="Proteomes" id="UP000694380"/>
    </source>
</evidence>
<evidence type="ECO:0000256" key="1">
    <source>
        <dbReference type="SAM" id="MobiDB-lite"/>
    </source>
</evidence>
<dbReference type="SUPFAM" id="SSF57756">
    <property type="entry name" value="Retrovirus zinc finger-like domains"/>
    <property type="match status" value="1"/>
</dbReference>
<dbReference type="Ensembl" id="ENSCPBT00000018967.1">
    <property type="protein sequence ID" value="ENSCPBP00000016027.1"/>
    <property type="gene ID" value="ENSCPBG00000011825.1"/>
</dbReference>
<feature type="domain" description="Core shell protein Gag P30" evidence="2">
    <location>
        <begin position="162"/>
        <end position="359"/>
    </location>
</feature>
<dbReference type="InterPro" id="IPR010999">
    <property type="entry name" value="Retrovr_matrix"/>
</dbReference>
<proteinExistence type="predicted"/>
<dbReference type="InterPro" id="IPR050462">
    <property type="entry name" value="Retroviral_Gag-Pol_poly"/>
</dbReference>
<evidence type="ECO:0000259" key="2">
    <source>
        <dbReference type="Pfam" id="PF02093"/>
    </source>
</evidence>
<dbReference type="Gene3D" id="1.10.150.180">
    <property type="entry name" value="Gamma-retroviral matrix domain"/>
    <property type="match status" value="1"/>
</dbReference>
<dbReference type="Gene3D" id="4.10.60.10">
    <property type="entry name" value="Zinc finger, CCHC-type"/>
    <property type="match status" value="1"/>
</dbReference>
<dbReference type="GeneTree" id="ENSGT00960000187055"/>
<dbReference type="SUPFAM" id="SSF47943">
    <property type="entry name" value="Retrovirus capsid protein, N-terminal core domain"/>
    <property type="match status" value="1"/>
</dbReference>
<dbReference type="InterPro" id="IPR003036">
    <property type="entry name" value="Gag_P30"/>
</dbReference>
<dbReference type="SUPFAM" id="SSF47836">
    <property type="entry name" value="Retroviral matrix proteins"/>
    <property type="match status" value="1"/>
</dbReference>
<feature type="compositionally biased region" description="Gly residues" evidence="1">
    <location>
        <begin position="384"/>
        <end position="396"/>
    </location>
</feature>